<dbReference type="AlphaFoldDB" id="A0A815UFL7"/>
<accession>A0A815UFL7</accession>
<dbReference type="EMBL" id="CAJNOU010006932">
    <property type="protein sequence ID" value="CAF1515518.1"/>
    <property type="molecule type" value="Genomic_DNA"/>
</dbReference>
<feature type="region of interest" description="Disordered" evidence="2">
    <location>
        <begin position="71"/>
        <end position="90"/>
    </location>
</feature>
<dbReference type="InterPro" id="IPR046700">
    <property type="entry name" value="DUF6570"/>
</dbReference>
<evidence type="ECO:0000259" key="3">
    <source>
        <dbReference type="Pfam" id="PF20209"/>
    </source>
</evidence>
<evidence type="ECO:0000313" key="4">
    <source>
        <dbReference type="EMBL" id="CAF1515518.1"/>
    </source>
</evidence>
<keyword evidence="1" id="KW-0175">Coiled coil</keyword>
<feature type="region of interest" description="Disordered" evidence="2">
    <location>
        <begin position="97"/>
        <end position="117"/>
    </location>
</feature>
<reference evidence="4" key="1">
    <citation type="submission" date="2021-02" db="EMBL/GenBank/DDBJ databases">
        <authorList>
            <person name="Nowell W R."/>
        </authorList>
    </citation>
    <scope>NUCLEOTIDE SEQUENCE</scope>
</reference>
<organism evidence="4 5">
    <name type="scientific">Rotaria sordida</name>
    <dbReference type="NCBI Taxonomy" id="392033"/>
    <lineage>
        <taxon>Eukaryota</taxon>
        <taxon>Metazoa</taxon>
        <taxon>Spiralia</taxon>
        <taxon>Gnathifera</taxon>
        <taxon>Rotifera</taxon>
        <taxon>Eurotatoria</taxon>
        <taxon>Bdelloidea</taxon>
        <taxon>Philodinida</taxon>
        <taxon>Philodinidae</taxon>
        <taxon>Rotaria</taxon>
    </lineage>
</organism>
<proteinExistence type="predicted"/>
<dbReference type="Pfam" id="PF20209">
    <property type="entry name" value="DUF6570"/>
    <property type="match status" value="1"/>
</dbReference>
<name>A0A815UFL7_9BILA</name>
<feature type="coiled-coil region" evidence="1">
    <location>
        <begin position="315"/>
        <end position="364"/>
    </location>
</feature>
<feature type="domain" description="DUF6570" evidence="3">
    <location>
        <begin position="410"/>
        <end position="478"/>
    </location>
</feature>
<sequence length="655" mass="76200">MKNKQVIDATDCSALQLITKTSSNRVAAWRAQRNARESEASRLMRLDRESDARTAQRKKRRRLTSITEHCSSFENNTDNNKNETGNKEMNEVREKTVGKLDNQSRQKNKLRKVQSLEERQEQRKTTLYYEVFYRLSDWCSRELLVNEQKASIGPDYEKKHQNIVRRVRSLVEREAKFENNMNHEAFSMSIQRCNRNLVETEGSRLIRVEKQAELKVNTRLIKDRLETREEHIQRLQLNNEYESMRSLKRCQSEIENEKISLKLHKRNHDQSRKMEIQTSSEQIWPKIATTKIKHQCLGGFKEALSNNAVDRIVNTRLIKDRLETLEEHIQRLQLNNEYESMRSLKRCQNENENEKISLKLHKRNHDQSRKMEIQIPSEQIWPKIATTKIKHQCLGGFKEALSNNVVDRIYRHLSCVIKLFSITCDPSLAQTALKGNVITFPQNVSKIARSLPLSSDELSQFIKIIFVGKSLPKKDQLCSILTNNILYKYIHIDHLLIDTLPINDITDCLWNTLSLVDESKSQNAEHSVYINNYIDSNDLPENEIISLNTSALIDTDGGATSSIDIRRHLIRWISITNEVVASDDNIYFILHGKHPVNEYFNTAFLSACAKARILVSRPYFTSQSVEIDQLTSAEIKLASNQIELNSYNYQSNHTD</sequence>
<evidence type="ECO:0000256" key="1">
    <source>
        <dbReference type="SAM" id="Coils"/>
    </source>
</evidence>
<feature type="compositionally biased region" description="Basic and acidic residues" evidence="2">
    <location>
        <begin position="80"/>
        <end position="90"/>
    </location>
</feature>
<evidence type="ECO:0000313" key="5">
    <source>
        <dbReference type="Proteomes" id="UP000663889"/>
    </source>
</evidence>
<evidence type="ECO:0000256" key="2">
    <source>
        <dbReference type="SAM" id="MobiDB-lite"/>
    </source>
</evidence>
<gene>
    <name evidence="4" type="ORF">SEV965_LOCUS36763</name>
</gene>
<dbReference type="Proteomes" id="UP000663889">
    <property type="component" value="Unassembled WGS sequence"/>
</dbReference>
<protein>
    <recommendedName>
        <fullName evidence="3">DUF6570 domain-containing protein</fullName>
    </recommendedName>
</protein>
<comment type="caution">
    <text evidence="4">The sequence shown here is derived from an EMBL/GenBank/DDBJ whole genome shotgun (WGS) entry which is preliminary data.</text>
</comment>